<dbReference type="FunFam" id="3.40.50.300:FF:000332">
    <property type="entry name" value="DNA repair and recombination protein RAD54-like"/>
    <property type="match status" value="1"/>
</dbReference>
<dbReference type="Gene3D" id="3.40.50.300">
    <property type="entry name" value="P-loop containing nucleotide triphosphate hydrolases"/>
    <property type="match status" value="1"/>
</dbReference>
<dbReference type="InterPro" id="IPR038718">
    <property type="entry name" value="SNF2-like_sf"/>
</dbReference>
<dbReference type="GO" id="GO:0015616">
    <property type="term" value="F:DNA translocase activity"/>
    <property type="evidence" value="ECO:0007669"/>
    <property type="project" value="TreeGrafter"/>
</dbReference>
<feature type="domain" description="Helicase C-terminal" evidence="7">
    <location>
        <begin position="812"/>
        <end position="972"/>
    </location>
</feature>
<feature type="region of interest" description="Disordered" evidence="5">
    <location>
        <begin position="1114"/>
        <end position="1137"/>
    </location>
</feature>
<reference evidence="8 9" key="1">
    <citation type="journal article" date="2015" name="PLoS Pathog.">
        <title>Leptomonas seymouri: Adaptations to the Dixenous Life Cycle Analyzed by Genome Sequencing, Transcriptome Profiling and Co-infection with Leishmania donovani.</title>
        <authorList>
            <person name="Kraeva N."/>
            <person name="Butenko A."/>
            <person name="Hlavacova J."/>
            <person name="Kostygov A."/>
            <person name="Myskova J."/>
            <person name="Grybchuk D."/>
            <person name="Lestinova T."/>
            <person name="Votypka J."/>
            <person name="Volf P."/>
            <person name="Opperdoes F."/>
            <person name="Flegontov P."/>
            <person name="Lukes J."/>
            <person name="Yurchenko V."/>
        </authorList>
    </citation>
    <scope>NUCLEOTIDE SEQUENCE [LARGE SCALE GENOMIC DNA]</scope>
    <source>
        <strain evidence="8 9">ATCC 30220</strain>
    </source>
</reference>
<dbReference type="InterPro" id="IPR027417">
    <property type="entry name" value="P-loop_NTPase"/>
</dbReference>
<dbReference type="SMART" id="SM00490">
    <property type="entry name" value="HELICc"/>
    <property type="match status" value="1"/>
</dbReference>
<dbReference type="Proteomes" id="UP000038009">
    <property type="component" value="Unassembled WGS sequence"/>
</dbReference>
<dbReference type="Gene3D" id="3.40.50.10810">
    <property type="entry name" value="Tandem AAA-ATPase domain"/>
    <property type="match status" value="1"/>
</dbReference>
<keyword evidence="4" id="KW-0067">ATP-binding</keyword>
<dbReference type="GO" id="GO:0007131">
    <property type="term" value="P:reciprocal meiotic recombination"/>
    <property type="evidence" value="ECO:0007669"/>
    <property type="project" value="TreeGrafter"/>
</dbReference>
<dbReference type="PANTHER" id="PTHR45629">
    <property type="entry name" value="SNF2/RAD54 FAMILY MEMBER"/>
    <property type="match status" value="1"/>
</dbReference>
<evidence type="ECO:0000259" key="6">
    <source>
        <dbReference type="PROSITE" id="PS51192"/>
    </source>
</evidence>
<feature type="compositionally biased region" description="Acidic residues" evidence="5">
    <location>
        <begin position="1120"/>
        <end position="1137"/>
    </location>
</feature>
<keyword evidence="9" id="KW-1185">Reference proteome</keyword>
<accession>A0A0N0P5G3</accession>
<dbReference type="PROSITE" id="PS51192">
    <property type="entry name" value="HELICASE_ATP_BIND_1"/>
    <property type="match status" value="1"/>
</dbReference>
<comment type="caution">
    <text evidence="8">The sequence shown here is derived from an EMBL/GenBank/DDBJ whole genome shotgun (WGS) entry which is preliminary data.</text>
</comment>
<gene>
    <name evidence="8" type="ORF">ABL78_4508</name>
</gene>
<dbReference type="SUPFAM" id="SSF52540">
    <property type="entry name" value="P-loop containing nucleoside triphosphate hydrolases"/>
    <property type="match status" value="2"/>
</dbReference>
<feature type="region of interest" description="Disordered" evidence="5">
    <location>
        <begin position="1"/>
        <end position="49"/>
    </location>
</feature>
<dbReference type="GO" id="GO:0016787">
    <property type="term" value="F:hydrolase activity"/>
    <property type="evidence" value="ECO:0007669"/>
    <property type="project" value="UniProtKB-KW"/>
</dbReference>
<evidence type="ECO:0000256" key="1">
    <source>
        <dbReference type="ARBA" id="ARBA00022741"/>
    </source>
</evidence>
<organism evidence="8 9">
    <name type="scientific">Leptomonas seymouri</name>
    <dbReference type="NCBI Taxonomy" id="5684"/>
    <lineage>
        <taxon>Eukaryota</taxon>
        <taxon>Discoba</taxon>
        <taxon>Euglenozoa</taxon>
        <taxon>Kinetoplastea</taxon>
        <taxon>Metakinetoplastina</taxon>
        <taxon>Trypanosomatida</taxon>
        <taxon>Trypanosomatidae</taxon>
        <taxon>Leishmaniinae</taxon>
        <taxon>Leptomonas</taxon>
    </lineage>
</organism>
<dbReference type="OMA" id="TITCASQ"/>
<dbReference type="InterPro" id="IPR001650">
    <property type="entry name" value="Helicase_C-like"/>
</dbReference>
<evidence type="ECO:0000256" key="4">
    <source>
        <dbReference type="ARBA" id="ARBA00022840"/>
    </source>
</evidence>
<dbReference type="PANTHER" id="PTHR45629:SF7">
    <property type="entry name" value="DNA EXCISION REPAIR PROTEIN ERCC-6-RELATED"/>
    <property type="match status" value="1"/>
</dbReference>
<dbReference type="InterPro" id="IPR049730">
    <property type="entry name" value="SNF2/RAD54-like_C"/>
</dbReference>
<evidence type="ECO:0000256" key="5">
    <source>
        <dbReference type="SAM" id="MobiDB-lite"/>
    </source>
</evidence>
<proteinExistence type="predicted"/>
<dbReference type="Gene3D" id="1.20.120.850">
    <property type="entry name" value="SWI2/SNF2 ATPases, N-terminal domain"/>
    <property type="match status" value="1"/>
</dbReference>
<dbReference type="Pfam" id="PF00271">
    <property type="entry name" value="Helicase_C"/>
    <property type="match status" value="1"/>
</dbReference>
<evidence type="ECO:0000256" key="3">
    <source>
        <dbReference type="ARBA" id="ARBA00022806"/>
    </source>
</evidence>
<dbReference type="Pfam" id="PF00176">
    <property type="entry name" value="SNF2-rel_dom"/>
    <property type="match status" value="1"/>
</dbReference>
<evidence type="ECO:0000256" key="2">
    <source>
        <dbReference type="ARBA" id="ARBA00022801"/>
    </source>
</evidence>
<dbReference type="InterPro" id="IPR014001">
    <property type="entry name" value="Helicase_ATP-bd"/>
</dbReference>
<dbReference type="CDD" id="cd18793">
    <property type="entry name" value="SF2_C_SNF"/>
    <property type="match status" value="1"/>
</dbReference>
<dbReference type="InterPro" id="IPR000330">
    <property type="entry name" value="SNF2_N"/>
</dbReference>
<dbReference type="OrthoDB" id="413460at2759"/>
<dbReference type="PROSITE" id="PS51194">
    <property type="entry name" value="HELICASE_CTER"/>
    <property type="match status" value="1"/>
</dbReference>
<feature type="region of interest" description="Disordered" evidence="5">
    <location>
        <begin position="1006"/>
        <end position="1036"/>
    </location>
</feature>
<evidence type="ECO:0000313" key="9">
    <source>
        <dbReference type="Proteomes" id="UP000038009"/>
    </source>
</evidence>
<feature type="region of interest" description="Disordered" evidence="5">
    <location>
        <begin position="760"/>
        <end position="787"/>
    </location>
</feature>
<evidence type="ECO:0000313" key="8">
    <source>
        <dbReference type="EMBL" id="KPI86429.1"/>
    </source>
</evidence>
<name>A0A0N0P5G3_LEPSE</name>
<keyword evidence="2" id="KW-0378">Hydrolase</keyword>
<dbReference type="InterPro" id="IPR050496">
    <property type="entry name" value="SNF2_RAD54_helicase_repair"/>
</dbReference>
<keyword evidence="3" id="KW-0347">Helicase</keyword>
<dbReference type="SMART" id="SM00487">
    <property type="entry name" value="DEXDc"/>
    <property type="match status" value="1"/>
</dbReference>
<sequence>MPLLRKSAAGAGAANGTFHPPTMNGNEGIKAGSTAHKQKTSAHPLLPPTSAAAVPRFMVSRRAVEAHSGSFKTPSIAADDNGPQGTAEHHNSVELPGPTVTCRTSTGVGRAVMYPTAPSRISVSSASQEWIERRLARRSGIEYHQPESAAKAVEARALQAAAAARGVTAEEADDTFSISGTTDTKGAAKLMKVEGAAGGVKALPGAATAAEGDSTEAGTVAAGDDDAIPADHVVSRYPVSPYGKLYFQVETEGATRHESVGIVIIDVEELGVMMYDRVGRQFGNRPDPGYPIKQEEVDSAKAGVTLKVGAKSVLLVTALTEEAFRSGEFFLRSEHDLRVKEDKAKAKADAAAAEEAKARKPKMSFGNSLGNSSAFASILFRRRPQEGQTGFVVPLAGRPKIGKNGITMDELRPLHDPDREKAVVLFRADYRRDLMGRRQVSVVVDPVIGDKLRPHQIIGVKFLFDCITGERMPGYHGAILADEMGLGKTIQTVATIYTCLKQGKYGHPTARKCLVVTPSSLVKNWCNEFDKWLGEGAVKHFAISESTPKGDRIISRFDGDGDVLVISYDQLRKYITRISGLRSIELVVCDEGHRLKNAEVKTTKAVDLLPTRNRVILSGTPIQNDLSEFHAMVGFVNPGILGNRDLFARVFEEPVSLGRDPGCPDHLKSLGRDRAHYLSTLTQRFILRRTQSINESYLPPKVDVTVFVRLGEKQMQAYEKLADIVETAECTPLVLISALRKLCNHMDLFYDAVRLSHQSEASGQEKNAKEAVQPGKRRGRTAGSSPGIPFSVLPKGFKPGSLSVDCGSKMHFVSLVLDEIRSNGDHDKLVIVSNFTQTLDIIAALCTSKQIAYFQLDGSTPIKKRQQLVDYFNVPGSQEIVFLLSSKAGGVGLNLIGANRLILFDPDWNPANDAQAMGRVWRDGQKKRVFIYRLLSTGTIEEKIYQRQVSKQGLSANVVDMQEDSKQHFTLEELKSLFKYKPDTLCDTHDLLGCTTCEAATALQAASGGRGSHGSKTPEPPKMHFRKVGQAPKKKGPRMDELKAWRHISDVAQFNLDKVTRVVSAHSPSLLSFLFADERDNTKSAGPVLSTRVKVDKPAFEDDADTITCASQAALQQQESEMEIEVIDDDEDEEEEA</sequence>
<dbReference type="GO" id="GO:0004386">
    <property type="term" value="F:helicase activity"/>
    <property type="evidence" value="ECO:0007669"/>
    <property type="project" value="UniProtKB-KW"/>
</dbReference>
<protein>
    <submittedName>
        <fullName evidence="8">Putative DNA repair and recombination protein RAD54</fullName>
    </submittedName>
</protein>
<evidence type="ECO:0000259" key="7">
    <source>
        <dbReference type="PROSITE" id="PS51194"/>
    </source>
</evidence>
<dbReference type="EMBL" id="LJSK01000131">
    <property type="protein sequence ID" value="KPI86429.1"/>
    <property type="molecule type" value="Genomic_DNA"/>
</dbReference>
<dbReference type="GO" id="GO:0045003">
    <property type="term" value="P:double-strand break repair via synthesis-dependent strand annealing"/>
    <property type="evidence" value="ECO:0007669"/>
    <property type="project" value="TreeGrafter"/>
</dbReference>
<dbReference type="CDD" id="cd18004">
    <property type="entry name" value="DEXHc_RAD54"/>
    <property type="match status" value="1"/>
</dbReference>
<dbReference type="GO" id="GO:0005524">
    <property type="term" value="F:ATP binding"/>
    <property type="evidence" value="ECO:0007669"/>
    <property type="project" value="UniProtKB-KW"/>
</dbReference>
<dbReference type="VEuPathDB" id="TriTrypDB:Lsey_0131_0100"/>
<feature type="compositionally biased region" description="Basic residues" evidence="5">
    <location>
        <begin position="1023"/>
        <end position="1036"/>
    </location>
</feature>
<dbReference type="AlphaFoldDB" id="A0A0N0P5G3"/>
<feature type="domain" description="Helicase ATP-binding" evidence="6">
    <location>
        <begin position="469"/>
        <end position="639"/>
    </location>
</feature>
<keyword evidence="1" id="KW-0547">Nucleotide-binding</keyword>
<dbReference type="GO" id="GO:0005634">
    <property type="term" value="C:nucleus"/>
    <property type="evidence" value="ECO:0007669"/>
    <property type="project" value="TreeGrafter"/>
</dbReference>
<feature type="region of interest" description="Disordered" evidence="5">
    <location>
        <begin position="65"/>
        <end position="100"/>
    </location>
</feature>